<dbReference type="EMBL" id="JXTC01000056">
    <property type="protein sequence ID" value="PON93720.1"/>
    <property type="molecule type" value="Genomic_DNA"/>
</dbReference>
<gene>
    <name evidence="1" type="ORF">TorRG33x02_104230</name>
</gene>
<protein>
    <submittedName>
        <fullName evidence="1">Uncharacterized protein</fullName>
    </submittedName>
</protein>
<dbReference type="InParanoid" id="A0A2P5F7E5"/>
<accession>A0A2P5F7E5</accession>
<feature type="non-terminal residue" evidence="1">
    <location>
        <position position="1"/>
    </location>
</feature>
<evidence type="ECO:0000313" key="1">
    <source>
        <dbReference type="EMBL" id="PON93720.1"/>
    </source>
</evidence>
<reference evidence="2" key="1">
    <citation type="submission" date="2016-06" db="EMBL/GenBank/DDBJ databases">
        <title>Parallel loss of symbiosis genes in relatives of nitrogen-fixing non-legume Parasponia.</title>
        <authorList>
            <person name="Van Velzen R."/>
            <person name="Holmer R."/>
            <person name="Bu F."/>
            <person name="Rutten L."/>
            <person name="Van Zeijl A."/>
            <person name="Liu W."/>
            <person name="Santuari L."/>
            <person name="Cao Q."/>
            <person name="Sharma T."/>
            <person name="Shen D."/>
            <person name="Roswanjaya Y."/>
            <person name="Wardhani T."/>
            <person name="Kalhor M.S."/>
            <person name="Jansen J."/>
            <person name="Van den Hoogen J."/>
            <person name="Gungor B."/>
            <person name="Hartog M."/>
            <person name="Hontelez J."/>
            <person name="Verver J."/>
            <person name="Yang W.-C."/>
            <person name="Schijlen E."/>
            <person name="Repin R."/>
            <person name="Schilthuizen M."/>
            <person name="Schranz E."/>
            <person name="Heidstra R."/>
            <person name="Miyata K."/>
            <person name="Fedorova E."/>
            <person name="Kohlen W."/>
            <person name="Bisseling T."/>
            <person name="Smit S."/>
            <person name="Geurts R."/>
        </authorList>
    </citation>
    <scope>NUCLEOTIDE SEQUENCE [LARGE SCALE GENOMIC DNA]</scope>
    <source>
        <strain evidence="2">cv. RG33-2</strain>
    </source>
</reference>
<evidence type="ECO:0000313" key="2">
    <source>
        <dbReference type="Proteomes" id="UP000237000"/>
    </source>
</evidence>
<name>A0A2P5F7E5_TREOI</name>
<proteinExistence type="predicted"/>
<sequence length="108" mass="12707">GCAVAGIWKQKREEDGRALINRRQEQSTYHILQAPLWTQQRGSRALCSLLRRCHFPHTFSSRGHLYVFGNGNTNYLTWVRLLKLIIEVFKKFGSFSQEKRKIEKGNNW</sequence>
<organism evidence="1 2">
    <name type="scientific">Trema orientale</name>
    <name type="common">Charcoal tree</name>
    <name type="synonym">Celtis orientalis</name>
    <dbReference type="NCBI Taxonomy" id="63057"/>
    <lineage>
        <taxon>Eukaryota</taxon>
        <taxon>Viridiplantae</taxon>
        <taxon>Streptophyta</taxon>
        <taxon>Embryophyta</taxon>
        <taxon>Tracheophyta</taxon>
        <taxon>Spermatophyta</taxon>
        <taxon>Magnoliopsida</taxon>
        <taxon>eudicotyledons</taxon>
        <taxon>Gunneridae</taxon>
        <taxon>Pentapetalae</taxon>
        <taxon>rosids</taxon>
        <taxon>fabids</taxon>
        <taxon>Rosales</taxon>
        <taxon>Cannabaceae</taxon>
        <taxon>Trema</taxon>
    </lineage>
</organism>
<comment type="caution">
    <text evidence="1">The sequence shown here is derived from an EMBL/GenBank/DDBJ whole genome shotgun (WGS) entry which is preliminary data.</text>
</comment>
<dbReference type="AlphaFoldDB" id="A0A2P5F7E5"/>
<keyword evidence="2" id="KW-1185">Reference proteome</keyword>
<dbReference type="Proteomes" id="UP000237000">
    <property type="component" value="Unassembled WGS sequence"/>
</dbReference>